<protein>
    <recommendedName>
        <fullName evidence="5">Pectate lyase superfamily protein domain-containing protein</fullName>
    </recommendedName>
</protein>
<comment type="caution">
    <text evidence="3">The sequence shown here is derived from an EMBL/GenBank/DDBJ whole genome shotgun (WGS) entry which is preliminary data.</text>
</comment>
<sequence length="1300" mass="144724">MVNLLFCRIFINRCKHVRKITLPFIIFALISQISFFTHATEEGSWYTVEAAYIEQSARYTQRRVGYYTYNEIQLPESAELTDSLRLVITQTSHDVLNADGIDENAQPYFNVNSLDDPIQVFFQTKRAAFAYTAELQQFIVPQADAWQFSYDFNTNEIQTENNNWEGWVYPAQNRGVMSFVAAAGEDGTAVYAYEDTSTNTNITQNGIRFNNRTNKDNINPWTEFLADAQGKTLQSVSLWVKVEKAVAGNVTVRHNLIPFPLIDDRKGPTLDAGLAQGPEYEMVIPAAANNTWVQIEFVDTKTDLKQFTIPDTWVHYDGQSAIQVYPQILFDGLEVGDKVYIDNYLIGEQALDNPCCEPVEDNGNSDSGSGSQSGGDSGNNSGGIDEPDYNLGDELSFNYHFDDNDIADNQGSQGWIYSIIDRGIMAFEADAGRSGSALSYTDNSENINPEQNGIYLQKWRDNPFTARFSNHGHIINSVKLWVKTNLTTEKDIEIIHYLLPYGLVSGNKQANYPAAVDASTKFVGVIPAGSSDWVEVELVLQDSNSGEFIIPSTWFGYDGGDLNIYPEFKFANTEVGDKIYLDDYQATSVVGEPLPIPTDFTIDYNFNDATVAQNGGWGFVLANYGTIGLEEQSGYQNTNAIAYTDISENENINNQSLLWHKWGNANPWSLAFGGGTIETEIKQVSLRVKVEKGQGNTATNDIVIKHHLLPWNVTLDGGKFGKVTAAQAISPDYTANISANQFGQWIDITFIDANTGLPTFSIPDTWVLTTGSDITDVLPSFFFGGLEQGDTVIIDDYVLQGDNALARSADTGPDEPAHDYGLHDGSGTYTNNPRPTPLPITDSDFYTEPTNFNVTRDLVQDYGVNNADTVDDTDIMQQALDEMSTELGGGKLIIPAGDYYFRSVHLRSNVHLEVEQGATFYMAQGGGWNVWMFEMGNDNEGKAENFSLVGLGDGFTIDLSIDRTADQNERVAVFKMGDIENFKFANFKINDNKTIFASFLVGITERDNDIHWPVNGIIENIDQSNSLFGYGLVQMYGADNILFRNLHSEGGITLRMETDNLTMKDYGKGGIRRIFAEDIRGTNCLAPVMFGPHFQENGSVQVNGVTATSCGFAVRVDDGFVELFSPAGESYTRDGWRTAVEDEIGQGCAAQPYKRGVNQWASRINPVNNCLDVVHQKYGLKPGWFEESYIYNVTVINGQNAHLKQNQLDYFSLTNPNCNNVCLPTTEHWSRRGNVYIGPAIGGVFDKNEAGVDYHFNINVYNLNMVDFTEPYHQIIDSHTSSQRVCSYYGVPDCPDDRWE</sequence>
<dbReference type="RefSeq" id="WP_350400554.1">
    <property type="nucleotide sequence ID" value="NZ_JBELOE010000067.1"/>
</dbReference>
<name>A0ABV1RCX5_9ALTE</name>
<feature type="region of interest" description="Disordered" evidence="1">
    <location>
        <begin position="356"/>
        <end position="387"/>
    </location>
</feature>
<accession>A0ABV1RCX5</accession>
<keyword evidence="2" id="KW-0732">Signal</keyword>
<feature type="compositionally biased region" description="Gly residues" evidence="1">
    <location>
        <begin position="371"/>
        <end position="381"/>
    </location>
</feature>
<dbReference type="InterPro" id="IPR011050">
    <property type="entry name" value="Pectin_lyase_fold/virulence"/>
</dbReference>
<dbReference type="Proteomes" id="UP001467690">
    <property type="component" value="Unassembled WGS sequence"/>
</dbReference>
<evidence type="ECO:0008006" key="5">
    <source>
        <dbReference type="Google" id="ProtNLM"/>
    </source>
</evidence>
<evidence type="ECO:0000256" key="1">
    <source>
        <dbReference type="SAM" id="MobiDB-lite"/>
    </source>
</evidence>
<dbReference type="EMBL" id="JBELOE010000067">
    <property type="protein sequence ID" value="MER2490765.1"/>
    <property type="molecule type" value="Genomic_DNA"/>
</dbReference>
<feature type="chain" id="PRO_5046042847" description="Pectate lyase superfamily protein domain-containing protein" evidence="2">
    <location>
        <begin position="40"/>
        <end position="1300"/>
    </location>
</feature>
<reference evidence="3 4" key="1">
    <citation type="submission" date="2024-06" db="EMBL/GenBank/DDBJ databases">
        <authorList>
            <person name="Chen R.Y."/>
        </authorList>
    </citation>
    <scope>NUCLEOTIDE SEQUENCE [LARGE SCALE GENOMIC DNA]</scope>
    <source>
        <strain evidence="3 4">D2</strain>
    </source>
</reference>
<evidence type="ECO:0000313" key="4">
    <source>
        <dbReference type="Proteomes" id="UP001467690"/>
    </source>
</evidence>
<dbReference type="InterPro" id="IPR012334">
    <property type="entry name" value="Pectin_lyas_fold"/>
</dbReference>
<dbReference type="Gene3D" id="2.160.20.10">
    <property type="entry name" value="Single-stranded right-handed beta-helix, Pectin lyase-like"/>
    <property type="match status" value="1"/>
</dbReference>
<feature type="compositionally biased region" description="Low complexity" evidence="1">
    <location>
        <begin position="361"/>
        <end position="370"/>
    </location>
</feature>
<proteinExistence type="predicted"/>
<evidence type="ECO:0000256" key="2">
    <source>
        <dbReference type="SAM" id="SignalP"/>
    </source>
</evidence>
<evidence type="ECO:0000313" key="3">
    <source>
        <dbReference type="EMBL" id="MER2490765.1"/>
    </source>
</evidence>
<organism evidence="3 4">
    <name type="scientific">Catenovulum sediminis</name>
    <dbReference type="NCBI Taxonomy" id="1740262"/>
    <lineage>
        <taxon>Bacteria</taxon>
        <taxon>Pseudomonadati</taxon>
        <taxon>Pseudomonadota</taxon>
        <taxon>Gammaproteobacteria</taxon>
        <taxon>Alteromonadales</taxon>
        <taxon>Alteromonadaceae</taxon>
        <taxon>Catenovulum</taxon>
    </lineage>
</organism>
<keyword evidence="4" id="KW-1185">Reference proteome</keyword>
<gene>
    <name evidence="3" type="ORF">ABS311_02570</name>
</gene>
<dbReference type="SUPFAM" id="SSF51126">
    <property type="entry name" value="Pectin lyase-like"/>
    <property type="match status" value="1"/>
</dbReference>
<feature type="signal peptide" evidence="2">
    <location>
        <begin position="1"/>
        <end position="39"/>
    </location>
</feature>